<dbReference type="SUPFAM" id="SSF52540">
    <property type="entry name" value="P-loop containing nucleoside triphosphate hydrolases"/>
    <property type="match status" value="1"/>
</dbReference>
<dbReference type="OrthoDB" id="115859at2"/>
<evidence type="ECO:0000313" key="2">
    <source>
        <dbReference type="EMBL" id="RXS95495.1"/>
    </source>
</evidence>
<dbReference type="Proteomes" id="UP000290253">
    <property type="component" value="Unassembled WGS sequence"/>
</dbReference>
<dbReference type="PANTHER" id="PTHR13696:SF99">
    <property type="entry name" value="COBYRINIC ACID AC-DIAMIDE SYNTHASE"/>
    <property type="match status" value="1"/>
</dbReference>
<dbReference type="InterPro" id="IPR050678">
    <property type="entry name" value="DNA_Partitioning_ATPase"/>
</dbReference>
<dbReference type="Gene3D" id="3.40.50.300">
    <property type="entry name" value="P-loop containing nucleotide triphosphate hydrolases"/>
    <property type="match status" value="1"/>
</dbReference>
<dbReference type="EMBL" id="SDMK01000002">
    <property type="protein sequence ID" value="RXS95495.1"/>
    <property type="molecule type" value="Genomic_DNA"/>
</dbReference>
<protein>
    <submittedName>
        <fullName evidence="2">Uncharacterized protein</fullName>
    </submittedName>
</protein>
<dbReference type="Pfam" id="PF06564">
    <property type="entry name" value="CBP_BcsQ"/>
    <property type="match status" value="1"/>
</dbReference>
<sequence length="454" mass="48788">MSAEKHTTPPAAAESVSALPEDIATLYSWANLHGIKYRDFSSTRQEFRSQPRPRRVEVEPPVEEAATGKAALEKPEAVAEPVVAQAAKPVAAEAASPAIPVEMSAPLPIASVPIAAPAMAAEPPAAPARVSAPVVEPLPEPASRGFWEELAAAPAANFERELPRAAAPFRTPAPAERLRVSDRWYALNRIAGQPEPYRVSEQGLRTPVLAVFSLAGGVGKTGLVATLGRALAAFGEEVLLVDTNPYGMLHLYYGAQESRPGVVRSFTGGDQDAAVRLLSTGAPSSRLADLLQQHAGRASRILIDIATASADLLRQIARFSPRVLVPLTPDIHSLASLQTLEECFARMFTHADERDVHLLEPVYLLNGFDPAVPLHVEVREILRQRLGDRLLPFALHCSTALSEALAEGMTVMDYSPGAPVAEDYASLASWVRRFAAPADGTIRGRRWSEQERSS</sequence>
<organism evidence="2 3">
    <name type="scientific">Silvibacterium dinghuense</name>
    <dbReference type="NCBI Taxonomy" id="1560006"/>
    <lineage>
        <taxon>Bacteria</taxon>
        <taxon>Pseudomonadati</taxon>
        <taxon>Acidobacteriota</taxon>
        <taxon>Terriglobia</taxon>
        <taxon>Terriglobales</taxon>
        <taxon>Acidobacteriaceae</taxon>
        <taxon>Silvibacterium</taxon>
    </lineage>
</organism>
<dbReference type="PANTHER" id="PTHR13696">
    <property type="entry name" value="P-LOOP CONTAINING NUCLEOSIDE TRIPHOSPHATE HYDROLASE"/>
    <property type="match status" value="1"/>
</dbReference>
<keyword evidence="3" id="KW-1185">Reference proteome</keyword>
<dbReference type="AlphaFoldDB" id="A0A4Q1SEG5"/>
<comment type="caution">
    <text evidence="2">The sequence shown here is derived from an EMBL/GenBank/DDBJ whole genome shotgun (WGS) entry which is preliminary data.</text>
</comment>
<dbReference type="InterPro" id="IPR017746">
    <property type="entry name" value="Cellulose_synthase_operon_BcsQ"/>
</dbReference>
<reference evidence="2 3" key="1">
    <citation type="journal article" date="2016" name="Int. J. Syst. Evol. Microbiol.">
        <title>Acidipila dinghuensis sp. nov., an acidobacterium isolated from forest soil.</title>
        <authorList>
            <person name="Jiang Y.W."/>
            <person name="Wang J."/>
            <person name="Chen M.H."/>
            <person name="Lv Y.Y."/>
            <person name="Qiu L.H."/>
        </authorList>
    </citation>
    <scope>NUCLEOTIDE SEQUENCE [LARGE SCALE GENOMIC DNA]</scope>
    <source>
        <strain evidence="2 3">DHOF10</strain>
    </source>
</reference>
<accession>A0A4Q1SEG5</accession>
<proteinExistence type="predicted"/>
<evidence type="ECO:0000313" key="3">
    <source>
        <dbReference type="Proteomes" id="UP000290253"/>
    </source>
</evidence>
<name>A0A4Q1SEG5_9BACT</name>
<dbReference type="InterPro" id="IPR027417">
    <property type="entry name" value="P-loop_NTPase"/>
</dbReference>
<gene>
    <name evidence="2" type="ORF">ESZ00_13050</name>
</gene>
<dbReference type="RefSeq" id="WP_129208692.1">
    <property type="nucleotide sequence ID" value="NZ_BMGU01000004.1"/>
</dbReference>
<evidence type="ECO:0000256" key="1">
    <source>
        <dbReference type="SAM" id="MobiDB-lite"/>
    </source>
</evidence>
<feature type="region of interest" description="Disordered" evidence="1">
    <location>
        <begin position="41"/>
        <end position="73"/>
    </location>
</feature>
<feature type="compositionally biased region" description="Basic and acidic residues" evidence="1">
    <location>
        <begin position="41"/>
        <end position="58"/>
    </location>
</feature>
<dbReference type="CDD" id="cd02042">
    <property type="entry name" value="ParAB_family"/>
    <property type="match status" value="1"/>
</dbReference>